<dbReference type="EMBL" id="VFOL01000001">
    <property type="protein sequence ID" value="TQL37064.1"/>
    <property type="molecule type" value="Genomic_DNA"/>
</dbReference>
<dbReference type="InterPro" id="IPR001295">
    <property type="entry name" value="Dihydroorotate_DH_CS"/>
</dbReference>
<protein>
    <submittedName>
        <fullName evidence="7">Thiamine-phosphate pyrophosphorylase</fullName>
    </submittedName>
    <submittedName>
        <fullName evidence="6">Thiamine-phosphate synthase</fullName>
    </submittedName>
</protein>
<reference evidence="6 9" key="2">
    <citation type="submission" date="2021-03" db="EMBL/GenBank/DDBJ databases">
        <title>Whole genome shotgun sequence of Salinispora arenicola NBRC 105043.</title>
        <authorList>
            <person name="Komaki H."/>
            <person name="Tamura T."/>
        </authorList>
    </citation>
    <scope>NUCLEOTIDE SEQUENCE [LARGE SCALE GENOMIC DNA]</scope>
    <source>
        <strain evidence="6 9">NBRC 105043</strain>
    </source>
</reference>
<dbReference type="Pfam" id="PF02581">
    <property type="entry name" value="TMP-TENI"/>
    <property type="match status" value="1"/>
</dbReference>
<evidence type="ECO:0000256" key="1">
    <source>
        <dbReference type="ARBA" id="ARBA00003814"/>
    </source>
</evidence>
<evidence type="ECO:0000256" key="3">
    <source>
        <dbReference type="ARBA" id="ARBA00022977"/>
    </source>
</evidence>
<gene>
    <name evidence="6" type="primary">thiE_2</name>
    <name evidence="7" type="ORF">FB564_2209</name>
    <name evidence="6" type="ORF">Sar04_04980</name>
</gene>
<evidence type="ECO:0000313" key="8">
    <source>
        <dbReference type="Proteomes" id="UP000315983"/>
    </source>
</evidence>
<evidence type="ECO:0000313" key="9">
    <source>
        <dbReference type="Proteomes" id="UP000677457"/>
    </source>
</evidence>
<comment type="pathway">
    <text evidence="2">Cofactor biosynthesis; thiamine diphosphate biosynthesis.</text>
</comment>
<dbReference type="SUPFAM" id="SSF51391">
    <property type="entry name" value="Thiamin phosphate synthase"/>
    <property type="match status" value="1"/>
</dbReference>
<dbReference type="EMBL" id="BOQM01000004">
    <property type="protein sequence ID" value="GIM82000.1"/>
    <property type="molecule type" value="Genomic_DNA"/>
</dbReference>
<comment type="caution">
    <text evidence="7">The sequence shown here is derived from an EMBL/GenBank/DDBJ whole genome shotgun (WGS) entry which is preliminary data.</text>
</comment>
<dbReference type="GeneID" id="93771458"/>
<dbReference type="GO" id="GO:0004789">
    <property type="term" value="F:thiamine-phosphate diphosphorylase activity"/>
    <property type="evidence" value="ECO:0007669"/>
    <property type="project" value="TreeGrafter"/>
</dbReference>
<dbReference type="GO" id="GO:0009228">
    <property type="term" value="P:thiamine biosynthetic process"/>
    <property type="evidence" value="ECO:0007669"/>
    <property type="project" value="UniProtKB-KW"/>
</dbReference>
<sequence>MTGPTGLVVLTDRRAVRRPLVEVVADAVAGGARWVVLREKDLPRAERAALACDLRAVLEPVGGTLVVAGPDPLGGSAVHLPAAGPYPPPRRGLVGRSCHDEAELGRLTVEDYAVLSPVYPTSTKPGYGPPLRPARLAALIRISPVPVLALGGIETAEQVRECVTAGAAGVVVLGAIMRAESPRAAAAALQGAFDRATVGLASDEPAGLAPTGGSPDLGPDACTRADPIALSGGRT</sequence>
<name>A0A542XMJ6_SALAC</name>
<dbReference type="GO" id="GO:0006207">
    <property type="term" value="P:'de novo' pyrimidine nucleobase biosynthetic process"/>
    <property type="evidence" value="ECO:0007669"/>
    <property type="project" value="InterPro"/>
</dbReference>
<dbReference type="GO" id="GO:0005737">
    <property type="term" value="C:cytoplasm"/>
    <property type="evidence" value="ECO:0007669"/>
    <property type="project" value="TreeGrafter"/>
</dbReference>
<comment type="function">
    <text evidence="1">Condenses 4-methyl-5-(beta-hydroxyethyl)thiazole monophosphate (THZ-P) and 2-methyl-4-amino-5-hydroxymethyl pyrimidine pyrophosphate (HMP-PP) to form thiamine monophosphate (TMP).</text>
</comment>
<dbReference type="GO" id="GO:0016627">
    <property type="term" value="F:oxidoreductase activity, acting on the CH-CH group of donors"/>
    <property type="evidence" value="ECO:0007669"/>
    <property type="project" value="InterPro"/>
</dbReference>
<evidence type="ECO:0000313" key="6">
    <source>
        <dbReference type="EMBL" id="GIM82000.1"/>
    </source>
</evidence>
<feature type="region of interest" description="Disordered" evidence="4">
    <location>
        <begin position="204"/>
        <end position="235"/>
    </location>
</feature>
<dbReference type="CDD" id="cd00564">
    <property type="entry name" value="TMP_TenI"/>
    <property type="match status" value="1"/>
</dbReference>
<dbReference type="Proteomes" id="UP000315983">
    <property type="component" value="Unassembled WGS sequence"/>
</dbReference>
<dbReference type="PROSITE" id="PS00912">
    <property type="entry name" value="DHODEHASE_2"/>
    <property type="match status" value="1"/>
</dbReference>
<dbReference type="RefSeq" id="WP_142116383.1">
    <property type="nucleotide sequence ID" value="NZ_BOQM01000004.1"/>
</dbReference>
<dbReference type="InterPro" id="IPR036206">
    <property type="entry name" value="ThiamineP_synth_sf"/>
</dbReference>
<dbReference type="Gene3D" id="3.20.20.70">
    <property type="entry name" value="Aldolase class I"/>
    <property type="match status" value="1"/>
</dbReference>
<proteinExistence type="predicted"/>
<evidence type="ECO:0000256" key="4">
    <source>
        <dbReference type="SAM" id="MobiDB-lite"/>
    </source>
</evidence>
<dbReference type="PANTHER" id="PTHR20857">
    <property type="entry name" value="THIAMINE-PHOSPHATE PYROPHOSPHORYLASE"/>
    <property type="match status" value="1"/>
</dbReference>
<dbReference type="InterPro" id="IPR022998">
    <property type="entry name" value="ThiamineP_synth_TenI"/>
</dbReference>
<dbReference type="PANTHER" id="PTHR20857:SF15">
    <property type="entry name" value="THIAMINE-PHOSPHATE SYNTHASE"/>
    <property type="match status" value="1"/>
</dbReference>
<evidence type="ECO:0000256" key="2">
    <source>
        <dbReference type="ARBA" id="ARBA00004948"/>
    </source>
</evidence>
<dbReference type="Proteomes" id="UP000677457">
    <property type="component" value="Unassembled WGS sequence"/>
</dbReference>
<accession>A0A542XMJ6</accession>
<keyword evidence="9" id="KW-1185">Reference proteome</keyword>
<dbReference type="AlphaFoldDB" id="A0A542XMJ6"/>
<organism evidence="7 8">
    <name type="scientific">Salinispora arenicola</name>
    <dbReference type="NCBI Taxonomy" id="168697"/>
    <lineage>
        <taxon>Bacteria</taxon>
        <taxon>Bacillati</taxon>
        <taxon>Actinomycetota</taxon>
        <taxon>Actinomycetes</taxon>
        <taxon>Micromonosporales</taxon>
        <taxon>Micromonosporaceae</taxon>
        <taxon>Salinispora</taxon>
    </lineage>
</organism>
<reference evidence="7 8" key="1">
    <citation type="submission" date="2019-06" db="EMBL/GenBank/DDBJ databases">
        <title>Sequencing the genomes of 1000 actinobacteria strains.</title>
        <authorList>
            <person name="Klenk H.-P."/>
        </authorList>
    </citation>
    <scope>NUCLEOTIDE SEQUENCE [LARGE SCALE GENOMIC DNA]</scope>
    <source>
        <strain evidence="7 8">DSM 44819</strain>
    </source>
</reference>
<dbReference type="InterPro" id="IPR013785">
    <property type="entry name" value="Aldolase_TIM"/>
</dbReference>
<feature type="domain" description="Thiamine phosphate synthase/TenI" evidence="5">
    <location>
        <begin position="7"/>
        <end position="176"/>
    </location>
</feature>
<evidence type="ECO:0000313" key="7">
    <source>
        <dbReference type="EMBL" id="TQL37064.1"/>
    </source>
</evidence>
<keyword evidence="3" id="KW-0784">Thiamine biosynthesis</keyword>
<evidence type="ECO:0000259" key="5">
    <source>
        <dbReference type="Pfam" id="PF02581"/>
    </source>
</evidence>